<sequence length="57" mass="6342">MRMIWALVLIGVCVLLYIFNRGHIDLNLLLFTVKKAQLALVLLGFTAAGVVIGFLLR</sequence>
<feature type="transmembrane region" description="Helical" evidence="1">
    <location>
        <begin position="36"/>
        <end position="56"/>
    </location>
</feature>
<reference evidence="2 3" key="2">
    <citation type="journal article" date="2016" name="ISME J.">
        <title>Characterization of the first cultured representative of Verrucomicrobia subdivision 5 indicates the proposal of a novel phylum.</title>
        <authorList>
            <person name="Spring S."/>
            <person name="Bunk B."/>
            <person name="Sproer C."/>
            <person name="Schumann P."/>
            <person name="Rohde M."/>
            <person name="Tindall B.J."/>
            <person name="Klenk H.P."/>
        </authorList>
    </citation>
    <scope>NUCLEOTIDE SEQUENCE [LARGE SCALE GENOMIC DNA]</scope>
    <source>
        <strain evidence="2 3">L21-Fru-AB</strain>
    </source>
</reference>
<keyword evidence="1" id="KW-1133">Transmembrane helix</keyword>
<dbReference type="EMBL" id="CP010904">
    <property type="protein sequence ID" value="AKJ64004.1"/>
    <property type="molecule type" value="Genomic_DNA"/>
</dbReference>
<dbReference type="AlphaFoldDB" id="A0A0G3EIN2"/>
<dbReference type="KEGG" id="vbl:L21SP4_00736"/>
<evidence type="ECO:0000313" key="2">
    <source>
        <dbReference type="EMBL" id="AKJ64004.1"/>
    </source>
</evidence>
<protein>
    <submittedName>
        <fullName evidence="2">Uncharacterized protein</fullName>
    </submittedName>
</protein>
<accession>A0A0G3EIN2</accession>
<organism evidence="2 3">
    <name type="scientific">Kiritimatiella glycovorans</name>
    <dbReference type="NCBI Taxonomy" id="1307763"/>
    <lineage>
        <taxon>Bacteria</taxon>
        <taxon>Pseudomonadati</taxon>
        <taxon>Kiritimatiellota</taxon>
        <taxon>Kiritimatiellia</taxon>
        <taxon>Kiritimatiellales</taxon>
        <taxon>Kiritimatiellaceae</taxon>
        <taxon>Kiritimatiella</taxon>
    </lineage>
</organism>
<dbReference type="RefSeq" id="WP_144413739.1">
    <property type="nucleotide sequence ID" value="NZ_CP010904.1"/>
</dbReference>
<dbReference type="STRING" id="1307763.L21SP4_00736"/>
<gene>
    <name evidence="2" type="ORF">L21SP4_00736</name>
</gene>
<evidence type="ECO:0000256" key="1">
    <source>
        <dbReference type="SAM" id="Phobius"/>
    </source>
</evidence>
<name>A0A0G3EIN2_9BACT</name>
<keyword evidence="1" id="KW-0812">Transmembrane</keyword>
<proteinExistence type="predicted"/>
<dbReference type="Proteomes" id="UP000035268">
    <property type="component" value="Chromosome"/>
</dbReference>
<evidence type="ECO:0000313" key="3">
    <source>
        <dbReference type="Proteomes" id="UP000035268"/>
    </source>
</evidence>
<keyword evidence="1" id="KW-0472">Membrane</keyword>
<reference evidence="3" key="1">
    <citation type="submission" date="2015-02" db="EMBL/GenBank/DDBJ databases">
        <title>Description and complete genome sequence of the first cultured representative of the subdivision 5 of the Verrucomicrobia phylum.</title>
        <authorList>
            <person name="Spring S."/>
            <person name="Bunk B."/>
            <person name="Sproer C."/>
            <person name="Klenk H.-P."/>
        </authorList>
    </citation>
    <scope>NUCLEOTIDE SEQUENCE [LARGE SCALE GENOMIC DNA]</scope>
    <source>
        <strain evidence="3">L21-Fru-AB</strain>
    </source>
</reference>
<keyword evidence="3" id="KW-1185">Reference proteome</keyword>